<gene>
    <name evidence="2" type="ORF">QN277_008622</name>
</gene>
<dbReference type="Proteomes" id="UP001293593">
    <property type="component" value="Unassembled WGS sequence"/>
</dbReference>
<protein>
    <recommendedName>
        <fullName evidence="4">Chorein N-terminal domain-containing protein</fullName>
    </recommendedName>
</protein>
<evidence type="ECO:0000313" key="3">
    <source>
        <dbReference type="Proteomes" id="UP001293593"/>
    </source>
</evidence>
<dbReference type="PANTHER" id="PTHR22774:SF11">
    <property type="entry name" value="CHOREIN N-TERMINAL DOMAIN-CONTAINING PROTEIN"/>
    <property type="match status" value="1"/>
</dbReference>
<evidence type="ECO:0000256" key="1">
    <source>
        <dbReference type="SAM" id="Coils"/>
    </source>
</evidence>
<keyword evidence="3" id="KW-1185">Reference proteome</keyword>
<dbReference type="EMBL" id="JAWXYG010000013">
    <property type="protein sequence ID" value="KAK4255649.1"/>
    <property type="molecule type" value="Genomic_DNA"/>
</dbReference>
<evidence type="ECO:0000313" key="2">
    <source>
        <dbReference type="EMBL" id="KAK4255649.1"/>
    </source>
</evidence>
<proteinExistence type="predicted"/>
<comment type="caution">
    <text evidence="2">The sequence shown here is derived from an EMBL/GenBank/DDBJ whole genome shotgun (WGS) entry which is preliminary data.</text>
</comment>
<evidence type="ECO:0008006" key="4">
    <source>
        <dbReference type="Google" id="ProtNLM"/>
    </source>
</evidence>
<dbReference type="PANTHER" id="PTHR22774">
    <property type="entry name" value="CHOREIN N-TERMINAL DOMAIN-CONTAINING PROTEIN"/>
    <property type="match status" value="1"/>
</dbReference>
<accession>A0AAE1JM59</accession>
<dbReference type="Pfam" id="PF24917">
    <property type="entry name" value="BLTP3A_B"/>
    <property type="match status" value="1"/>
</dbReference>
<keyword evidence="1" id="KW-0175">Coiled coil</keyword>
<name>A0AAE1JM59_9FABA</name>
<dbReference type="InterPro" id="IPR026728">
    <property type="entry name" value="BLTP3A/B"/>
</dbReference>
<dbReference type="AlphaFoldDB" id="A0AAE1JM59"/>
<reference evidence="2" key="1">
    <citation type="submission" date="2023-10" db="EMBL/GenBank/DDBJ databases">
        <title>Chromosome-level genome of the transformable northern wattle, Acacia crassicarpa.</title>
        <authorList>
            <person name="Massaro I."/>
            <person name="Sinha N.R."/>
            <person name="Poethig S."/>
            <person name="Leichty A.R."/>
        </authorList>
    </citation>
    <scope>NUCLEOTIDE SEQUENCE</scope>
    <source>
        <strain evidence="2">Acra3RX</strain>
        <tissue evidence="2">Leaf</tissue>
    </source>
</reference>
<sequence>MESILARALEYTLKYWLKSFSRDQFKLQGRTVQLSNLDLNGDALHSSVGLPPALNVATAKVGKLEIILPSVSNVQIEPIIVQIDRLDLVLEENANFDASASPKCATPSTASTKGSGYGFADKIADGMTIQIHTVNLLLETRGGACSQGGSTWAPPMASITICNLLLYTTNEEWQVVNLKEAREFSSNKYIYVFKKLEWESLSIDLLPHPDMFTGSTLGRSQEGANQRDDDGAKRVFFGGERFLEGISGEAYITIQRTELNSPLGLEVQLHITEAVCPALSEPGLRALLRFMTGIYVCLSRGDVDFKAQQLSTEAAGRSLVSIVVDHIFFCIKDAEFKLELLMQSLFFSRASISDDDDSNLTRITISGLFLRDTFSRHPCTLVQPSMHAMTREAFHVPEFARSFCPPIYPLGEQKWQLIEGTPLICLHSLQIKPSPLPPAFASQTVIDCQPLMIHLQEESCLRIFSFLADGIVVNPGDVLPDFSVNSLIFTLKGLDLTIPLDETQINIPESNMDSAVQSFFSGARLHIESLLFSDSPSLKLRMLNLEKDPACFCLWEGQPIDASIKKWTAKASHLSLSLETCKGETGSQNSHGWSAGLYRCVELKDACVEVAMAMADGSPLLEVPPPGGIVRVGVACERFLTNTSVEQLYFVLDLYAYFGRVGEKIAKAGKSKRLIDARGKSSSRKLLDKSSSIKLMDKAPCDTAASLAVKDLQLRFLESSLMNVEEMPLVQFIGDDLFISATHRTLGGAIVVSSALRWQSVEIDCVDAEVPLAHGNGSILNSLESIPSMSGNGYPQLRAVFWINNKRNNLSNGNALSFPFLDLLMEHVISLNEQDIESHSLNVSASISGVRLGGGMNYTEALLHRFGILAPDGGPGLELSKGLENIKSGPLSKLFKTGPLLVDNPGDDGSANDVDGKESNFLLLKKPDDVDVAVELRDWLFALEGAQEMAESWWFSSHEDVGRVERCWHTTFNSLRVHAKSSPKDVSNGRTQLNGTQQFPVQLITVGVQGLEIFKPHTRKDVPSSMLIGNGIKQPADTVGGAGLEVRLVLCEEDNFDNEMTNWKVENVKFSVEQPIEVVVTKDEVQHLAFLCQSEIDSMGRITAGILRLLKLEGSVGQSAMDQLSNLGTEGIDKIFFQREGSSRSPLSTPTSESPSRTKKRTLNLLEEAVMDSQAKLDALVTEVGNSESSSQHLNAVNEVREKIETMQNLLMQLRNQL</sequence>
<feature type="coiled-coil region" evidence="1">
    <location>
        <begin position="1163"/>
        <end position="1217"/>
    </location>
</feature>
<organism evidence="2 3">
    <name type="scientific">Acacia crassicarpa</name>
    <name type="common">northern wattle</name>
    <dbReference type="NCBI Taxonomy" id="499986"/>
    <lineage>
        <taxon>Eukaryota</taxon>
        <taxon>Viridiplantae</taxon>
        <taxon>Streptophyta</taxon>
        <taxon>Embryophyta</taxon>
        <taxon>Tracheophyta</taxon>
        <taxon>Spermatophyta</taxon>
        <taxon>Magnoliopsida</taxon>
        <taxon>eudicotyledons</taxon>
        <taxon>Gunneridae</taxon>
        <taxon>Pentapetalae</taxon>
        <taxon>rosids</taxon>
        <taxon>fabids</taxon>
        <taxon>Fabales</taxon>
        <taxon>Fabaceae</taxon>
        <taxon>Caesalpinioideae</taxon>
        <taxon>mimosoid clade</taxon>
        <taxon>Acacieae</taxon>
        <taxon>Acacia</taxon>
    </lineage>
</organism>